<dbReference type="AlphaFoldDB" id="X5H461"/>
<keyword evidence="8 11" id="KW-0067">ATP-binding</keyword>
<dbReference type="EMBL" id="CP007481">
    <property type="protein sequence ID" value="AHX11468.1"/>
    <property type="molecule type" value="Genomic_DNA"/>
</dbReference>
<comment type="catalytic activity">
    <reaction evidence="10 11">
        <text>dTMP + ATP = dTDP + ADP</text>
        <dbReference type="Rhea" id="RHEA:13517"/>
        <dbReference type="ChEBI" id="CHEBI:30616"/>
        <dbReference type="ChEBI" id="CHEBI:58369"/>
        <dbReference type="ChEBI" id="CHEBI:63528"/>
        <dbReference type="ChEBI" id="CHEBI:456216"/>
        <dbReference type="EC" id="2.7.4.9"/>
    </reaction>
</comment>
<dbReference type="GO" id="GO:0006233">
    <property type="term" value="P:dTDP biosynthetic process"/>
    <property type="evidence" value="ECO:0007669"/>
    <property type="project" value="InterPro"/>
</dbReference>
<evidence type="ECO:0000256" key="4">
    <source>
        <dbReference type="ARBA" id="ARBA00022679"/>
    </source>
</evidence>
<comment type="similarity">
    <text evidence="1 11">Belongs to the thymidylate kinase family.</text>
</comment>
<evidence type="ECO:0000256" key="11">
    <source>
        <dbReference type="HAMAP-Rule" id="MF_00165"/>
    </source>
</evidence>
<dbReference type="Gene3D" id="3.40.50.300">
    <property type="entry name" value="P-loop containing nucleotide triphosphate hydrolases"/>
    <property type="match status" value="1"/>
</dbReference>
<evidence type="ECO:0000256" key="2">
    <source>
        <dbReference type="ARBA" id="ARBA00012980"/>
    </source>
</evidence>
<comment type="function">
    <text evidence="11">Phosphorylation of dTMP to form dTDP in both de novo and salvage pathways of dTTP synthesis.</text>
</comment>
<dbReference type="PANTHER" id="PTHR10344">
    <property type="entry name" value="THYMIDYLATE KINASE"/>
    <property type="match status" value="1"/>
</dbReference>
<dbReference type="GO" id="GO:0005829">
    <property type="term" value="C:cytosol"/>
    <property type="evidence" value="ECO:0007669"/>
    <property type="project" value="TreeGrafter"/>
</dbReference>
<dbReference type="GO" id="GO:0006227">
    <property type="term" value="P:dUDP biosynthetic process"/>
    <property type="evidence" value="ECO:0007669"/>
    <property type="project" value="TreeGrafter"/>
</dbReference>
<protein>
    <recommendedName>
        <fullName evidence="3 11">Thymidylate kinase</fullName>
        <ecNumber evidence="2 11">2.7.4.9</ecNumber>
    </recommendedName>
    <alternativeName>
        <fullName evidence="9 11">dTMP kinase</fullName>
    </alternativeName>
</protein>
<proteinExistence type="inferred from homology"/>
<evidence type="ECO:0000256" key="8">
    <source>
        <dbReference type="ARBA" id="ARBA00022840"/>
    </source>
</evidence>
<evidence type="ECO:0000256" key="7">
    <source>
        <dbReference type="ARBA" id="ARBA00022777"/>
    </source>
</evidence>
<dbReference type="STRING" id="1286528.NHE_0527"/>
<evidence type="ECO:0000256" key="5">
    <source>
        <dbReference type="ARBA" id="ARBA00022727"/>
    </source>
</evidence>
<evidence type="ECO:0000313" key="14">
    <source>
        <dbReference type="Proteomes" id="UP000023755"/>
    </source>
</evidence>
<dbReference type="PANTHER" id="PTHR10344:SF4">
    <property type="entry name" value="UMP-CMP KINASE 2, MITOCHONDRIAL"/>
    <property type="match status" value="1"/>
</dbReference>
<keyword evidence="14" id="KW-1185">Reference proteome</keyword>
<dbReference type="SUPFAM" id="SSF52540">
    <property type="entry name" value="P-loop containing nucleoside triphosphate hydrolases"/>
    <property type="match status" value="1"/>
</dbReference>
<sequence length="194" mass="22270">MFIVFEGVDGAGKSTQMRRLEDFLRNRGFPCICTREPGGTPSAEKFRSVILHDSTLDPLSRLLLIIAARIEHCNKVIFPALERGKVVICDRFIYSTLAYQGYGEGIDPQMILDLHKMLGCIIDVDLTILLAPPRKRRVGRDNFERMSEDYFNRVLNGYEEIARQYDNIHLINRMGINQTHSEIVKVVQQKISEK</sequence>
<dbReference type="InterPro" id="IPR039430">
    <property type="entry name" value="Thymidylate_kin-like_dom"/>
</dbReference>
<organism evidence="13 14">
    <name type="scientific">Neorickettsia helminthoeca str. Oregon</name>
    <dbReference type="NCBI Taxonomy" id="1286528"/>
    <lineage>
        <taxon>Bacteria</taxon>
        <taxon>Pseudomonadati</taxon>
        <taxon>Pseudomonadota</taxon>
        <taxon>Alphaproteobacteria</taxon>
        <taxon>Rickettsiales</taxon>
        <taxon>Anaplasmataceae</taxon>
        <taxon>Neorickettsia</taxon>
    </lineage>
</organism>
<feature type="domain" description="Thymidylate kinase-like" evidence="12">
    <location>
        <begin position="5"/>
        <end position="183"/>
    </location>
</feature>
<keyword evidence="6 11" id="KW-0547">Nucleotide-binding</keyword>
<dbReference type="GO" id="GO:0004798">
    <property type="term" value="F:dTMP kinase activity"/>
    <property type="evidence" value="ECO:0007669"/>
    <property type="project" value="UniProtKB-UniRule"/>
</dbReference>
<dbReference type="InterPro" id="IPR018095">
    <property type="entry name" value="Thymidylate_kin_CS"/>
</dbReference>
<dbReference type="Proteomes" id="UP000023755">
    <property type="component" value="Chromosome"/>
</dbReference>
<evidence type="ECO:0000256" key="9">
    <source>
        <dbReference type="ARBA" id="ARBA00029962"/>
    </source>
</evidence>
<dbReference type="OrthoDB" id="9774907at2"/>
<accession>X5H461</accession>
<evidence type="ECO:0000259" key="12">
    <source>
        <dbReference type="Pfam" id="PF02223"/>
    </source>
</evidence>
<evidence type="ECO:0000256" key="1">
    <source>
        <dbReference type="ARBA" id="ARBA00009776"/>
    </source>
</evidence>
<dbReference type="InterPro" id="IPR027417">
    <property type="entry name" value="P-loop_NTPase"/>
</dbReference>
<dbReference type="EC" id="2.7.4.9" evidence="2 11"/>
<keyword evidence="5 11" id="KW-0545">Nucleotide biosynthesis</keyword>
<dbReference type="InterPro" id="IPR018094">
    <property type="entry name" value="Thymidylate_kinase"/>
</dbReference>
<name>X5H461_9RICK</name>
<evidence type="ECO:0000256" key="6">
    <source>
        <dbReference type="ARBA" id="ARBA00022741"/>
    </source>
</evidence>
<dbReference type="GO" id="GO:0006235">
    <property type="term" value="P:dTTP biosynthetic process"/>
    <property type="evidence" value="ECO:0007669"/>
    <property type="project" value="UniProtKB-UniRule"/>
</dbReference>
<evidence type="ECO:0000256" key="10">
    <source>
        <dbReference type="ARBA" id="ARBA00048743"/>
    </source>
</evidence>
<keyword evidence="4 11" id="KW-0808">Transferase</keyword>
<evidence type="ECO:0000313" key="13">
    <source>
        <dbReference type="EMBL" id="AHX11468.1"/>
    </source>
</evidence>
<dbReference type="NCBIfam" id="TIGR00041">
    <property type="entry name" value="DTMP_kinase"/>
    <property type="match status" value="1"/>
</dbReference>
<evidence type="ECO:0000256" key="3">
    <source>
        <dbReference type="ARBA" id="ARBA00017144"/>
    </source>
</evidence>
<gene>
    <name evidence="11 13" type="primary">tmk</name>
    <name evidence="13" type="ORF">NHE_0527</name>
</gene>
<dbReference type="RefSeq" id="WP_038559584.1">
    <property type="nucleotide sequence ID" value="NZ_CP007481.1"/>
</dbReference>
<dbReference type="KEGG" id="nhm:NHE_0527"/>
<dbReference type="HAMAP" id="MF_00165">
    <property type="entry name" value="Thymidylate_kinase"/>
    <property type="match status" value="1"/>
</dbReference>
<dbReference type="CDD" id="cd01672">
    <property type="entry name" value="TMPK"/>
    <property type="match status" value="1"/>
</dbReference>
<dbReference type="HOGENOM" id="CLU_049131_0_1_5"/>
<reference evidence="13 14" key="1">
    <citation type="submission" date="2014-03" db="EMBL/GenBank/DDBJ databases">
        <title>Sequencing and Comparison of Genomes and Transcriptome Profiles of Human Ehrlichiosis Agents.</title>
        <authorList>
            <person name="Lin M."/>
            <person name="Daugherty S.C."/>
            <person name="Nagaraj S."/>
            <person name="Cheng Z."/>
            <person name="Xiong Q."/>
            <person name="Lin F.-Y."/>
            <person name="Sengamalay N."/>
            <person name="Ott S."/>
            <person name="Godinez A."/>
            <person name="Tallon L.J."/>
            <person name="Sadzewicz L."/>
            <person name="Fraser C.M."/>
            <person name="Dunning Hotopp J.C."/>
            <person name="Rikihisa Y."/>
        </authorList>
    </citation>
    <scope>NUCLEOTIDE SEQUENCE [LARGE SCALE GENOMIC DNA]</scope>
    <source>
        <strain evidence="13 14">Oregon</strain>
    </source>
</reference>
<dbReference type="GO" id="GO:0005524">
    <property type="term" value="F:ATP binding"/>
    <property type="evidence" value="ECO:0007669"/>
    <property type="project" value="UniProtKB-UniRule"/>
</dbReference>
<dbReference type="PROSITE" id="PS01331">
    <property type="entry name" value="THYMIDYLATE_KINASE"/>
    <property type="match status" value="1"/>
</dbReference>
<dbReference type="Pfam" id="PF02223">
    <property type="entry name" value="Thymidylate_kin"/>
    <property type="match status" value="1"/>
</dbReference>
<keyword evidence="7 11" id="KW-0418">Kinase</keyword>
<feature type="binding site" evidence="11">
    <location>
        <begin position="7"/>
        <end position="14"/>
    </location>
    <ligand>
        <name>ATP</name>
        <dbReference type="ChEBI" id="CHEBI:30616"/>
    </ligand>
</feature>